<proteinExistence type="predicted"/>
<evidence type="ECO:0000313" key="2">
    <source>
        <dbReference type="Proteomes" id="UP000188324"/>
    </source>
</evidence>
<accession>A0A1Q2CBF9</accession>
<dbReference type="RefSeq" id="WP_077339361.1">
    <property type="nucleotide sequence ID" value="NZ_CP019605.1"/>
</dbReference>
<name>A0A1Q2CBF9_9ACTN</name>
<keyword evidence="2" id="KW-1185">Reference proteome</keyword>
<dbReference type="EMBL" id="CP019605">
    <property type="protein sequence ID" value="AQP43441.1"/>
    <property type="molecule type" value="Genomic_DNA"/>
</dbReference>
<evidence type="ECO:0000313" key="1">
    <source>
        <dbReference type="EMBL" id="AQP43441.1"/>
    </source>
</evidence>
<sequence>MITPPDELINDLREAVAKNQIAHFLRDPHTQAIRVLVHDETAGRHLADKWPGRLLLVNSQWTVDELTQFDSVIDAFQGHVLTHQGGINLNTMQPYVTLTVDRDTPEVQHLRNAVPSTYLTVRISPGSEPLTA</sequence>
<dbReference type="KEGG" id="tfl:RPIT_00230"/>
<reference evidence="1 2" key="1">
    <citation type="journal article" date="2016" name="Int. J. Syst. Evol. Microbiol.">
        <title>Tessaracoccus flavus sp. nov., isolated from the drainage system of a lindane-producing factory.</title>
        <authorList>
            <person name="Kumari R."/>
            <person name="Singh P."/>
            <person name="Schumann P."/>
            <person name="Lal R."/>
        </authorList>
    </citation>
    <scope>NUCLEOTIDE SEQUENCE [LARGE SCALE GENOMIC DNA]</scope>
    <source>
        <strain evidence="1 2">RP1T</strain>
    </source>
</reference>
<gene>
    <name evidence="1" type="ORF">RPIT_00230</name>
</gene>
<organism evidence="1 2">
    <name type="scientific">Tessaracoccus flavus</name>
    <dbReference type="NCBI Taxonomy" id="1610493"/>
    <lineage>
        <taxon>Bacteria</taxon>
        <taxon>Bacillati</taxon>
        <taxon>Actinomycetota</taxon>
        <taxon>Actinomycetes</taxon>
        <taxon>Propionibacteriales</taxon>
        <taxon>Propionibacteriaceae</taxon>
        <taxon>Tessaracoccus</taxon>
    </lineage>
</organism>
<protein>
    <submittedName>
        <fullName evidence="1">Uncharacterized protein</fullName>
    </submittedName>
</protein>
<dbReference type="Proteomes" id="UP000188324">
    <property type="component" value="Chromosome"/>
</dbReference>
<dbReference type="STRING" id="1610493.RPIT_00230"/>
<dbReference type="AlphaFoldDB" id="A0A1Q2CBF9"/>